<comment type="caution">
    <text evidence="2">The sequence shown here is derived from an EMBL/GenBank/DDBJ whole genome shotgun (WGS) entry which is preliminary data.</text>
</comment>
<feature type="transmembrane region" description="Helical" evidence="1">
    <location>
        <begin position="50"/>
        <end position="67"/>
    </location>
</feature>
<reference evidence="2" key="1">
    <citation type="submission" date="2021-06" db="EMBL/GenBank/DDBJ databases">
        <authorList>
            <person name="Kallberg Y."/>
            <person name="Tangrot J."/>
            <person name="Rosling A."/>
        </authorList>
    </citation>
    <scope>NUCLEOTIDE SEQUENCE</scope>
    <source>
        <strain evidence="2">87-6 pot B 2015</strain>
    </source>
</reference>
<name>A0A9N9A225_FUNMO</name>
<keyword evidence="1" id="KW-0472">Membrane</keyword>
<gene>
    <name evidence="2" type="ORF">FMOSSE_LOCUS4800</name>
</gene>
<proteinExistence type="predicted"/>
<protein>
    <submittedName>
        <fullName evidence="2">4945_t:CDS:1</fullName>
    </submittedName>
</protein>
<evidence type="ECO:0000313" key="2">
    <source>
        <dbReference type="EMBL" id="CAG8516338.1"/>
    </source>
</evidence>
<evidence type="ECO:0000256" key="1">
    <source>
        <dbReference type="SAM" id="Phobius"/>
    </source>
</evidence>
<accession>A0A9N9A225</accession>
<organism evidence="2 3">
    <name type="scientific">Funneliformis mosseae</name>
    <name type="common">Endomycorrhizal fungus</name>
    <name type="synonym">Glomus mosseae</name>
    <dbReference type="NCBI Taxonomy" id="27381"/>
    <lineage>
        <taxon>Eukaryota</taxon>
        <taxon>Fungi</taxon>
        <taxon>Fungi incertae sedis</taxon>
        <taxon>Mucoromycota</taxon>
        <taxon>Glomeromycotina</taxon>
        <taxon>Glomeromycetes</taxon>
        <taxon>Glomerales</taxon>
        <taxon>Glomeraceae</taxon>
        <taxon>Funneliformis</taxon>
    </lineage>
</organism>
<feature type="transmembrane region" description="Helical" evidence="1">
    <location>
        <begin position="733"/>
        <end position="752"/>
    </location>
</feature>
<feature type="transmembrane region" description="Helical" evidence="1">
    <location>
        <begin position="761"/>
        <end position="781"/>
    </location>
</feature>
<keyword evidence="1" id="KW-0812">Transmembrane</keyword>
<keyword evidence="1" id="KW-1133">Transmembrane helix</keyword>
<sequence>MTDFSKNKPVTQWSDPLYSATRPKIFKSVFDIMSPYILGELRSSNSQNRFIGVLLLFIITILCSYPICTVAQTRTFSYHEKFGYGPESQPLIWKQSVYEDGMIVLRVARRNHALTDGICFLEMLSLRIIHPNGTVDELDINLKIQSFNYCKRGNAEYLDFYLIINDQILVTYHNATDPNDENTYEEWGMIIDFDGNVKSKISLGFKYVEENVKYNFKALSELKPSREILINNKRDGFLRIAVIKGSRNTGWKQFKVGLNGIITGLTDGIIESENFSNLLYDIITTYEGYAIVFANTTAATVPLSPRLELFVIFISDHKMAHASLLLYQNQLPNLTLNSLFCDIYYIRTGYQCILTINQQDPSGSNLENLFDVKINFLSSGSIPSLTTIKRSSEVNATQNWDVMFLPFGGYILTNANERSDDIIYHILDENGTKSSTFMESKSANENPSAIILLNNTLLIPKTESNNTWALTCVDLPKLSAGKDNGYYNVNVRSTFPEINASVNSDIPNVVIDFYDPVELSDGRLLIYQLSNEEKILRQITLGRNCSLTDDKSVIVEIFNTTFDEGIYFIEMDTNFVISYAYKEPLLGIHENVWHFNVEKIKKEYDITTSTTGLLRLTTRGTKRFTNLSESEREQFLNNLLVELADTCLISQDRLKIDKVAQVVTNEQQIISIRIEENKEKDEKDVVSIINELNFTITHKFRTHIGQGQFTKAIEQTYGFIPARNLWQEYKWKFIAMILAIILLLVLSTLAYIKEKKGNKFAIFQLGLFILDLVMDVLFVTYNADNFPELKTPSPEFNRWFTDNRKVASIFTILSGADVEVLNILQSNIAGLKFFQAPFSNSAKTKIFWISCLNIIAEDIPQLIIQAFYKFLNYNDAIINNILYRQRASKTLTYEDDIIPMLTLTSTTLNLTINVIGRLYQITISMLHTNQILPIRNINNNRNLEMVQGDNDT</sequence>
<dbReference type="EMBL" id="CAJVPP010000840">
    <property type="protein sequence ID" value="CAG8516338.1"/>
    <property type="molecule type" value="Genomic_DNA"/>
</dbReference>
<dbReference type="AlphaFoldDB" id="A0A9N9A225"/>
<keyword evidence="3" id="KW-1185">Reference proteome</keyword>
<evidence type="ECO:0000313" key="3">
    <source>
        <dbReference type="Proteomes" id="UP000789375"/>
    </source>
</evidence>
<dbReference type="Proteomes" id="UP000789375">
    <property type="component" value="Unassembled WGS sequence"/>
</dbReference>